<dbReference type="InterPro" id="IPR025528">
    <property type="entry name" value="BrnA_antitoxin"/>
</dbReference>
<dbReference type="Proteomes" id="UP000054051">
    <property type="component" value="Unassembled WGS sequence"/>
</dbReference>
<reference evidence="1 2" key="1">
    <citation type="submission" date="2011-08" db="EMBL/GenBank/DDBJ databases">
        <title>The genome of the obligate endobacterium of an arbuscular mycorrhizal fungus reveals an interphylum network of nutritional interactions.</title>
        <authorList>
            <person name="Ghignone S."/>
            <person name="Salvioli A."/>
            <person name="Anca I."/>
            <person name="Lumini E."/>
            <person name="Ortu G."/>
            <person name="Petiti L."/>
            <person name="Cruveiller S."/>
            <person name="Bianciotto V."/>
            <person name="Piffanelli P."/>
            <person name="Lanfranco L."/>
            <person name="Bonfante P."/>
        </authorList>
    </citation>
    <scope>NUCLEOTIDE SEQUENCE [LARGE SCALE GENOMIC DNA]</scope>
    <source>
        <strain evidence="1 2">BEG34</strain>
    </source>
</reference>
<accession>G2J7D9</accession>
<dbReference type="EMBL" id="CAFB01000028">
    <property type="protein sequence ID" value="CCD28684.1"/>
    <property type="molecule type" value="Genomic_DNA"/>
</dbReference>
<evidence type="ECO:0008006" key="3">
    <source>
        <dbReference type="Google" id="ProtNLM"/>
    </source>
</evidence>
<organism evidence="1 2">
    <name type="scientific">Candidatus Glomeribacter gigasporarum BEG34</name>
    <dbReference type="NCBI Taxonomy" id="1070319"/>
    <lineage>
        <taxon>Bacteria</taxon>
        <taxon>Pseudomonadati</taxon>
        <taxon>Pseudomonadota</taxon>
        <taxon>Betaproteobacteria</taxon>
        <taxon>Burkholderiales</taxon>
        <taxon>Burkholderiaceae</taxon>
        <taxon>Candidatus Glomeribacter</taxon>
    </lineage>
</organism>
<name>G2J7D9_9BURK</name>
<dbReference type="Pfam" id="PF14384">
    <property type="entry name" value="BrnA_antitoxin"/>
    <property type="match status" value="1"/>
</dbReference>
<dbReference type="RefSeq" id="WP_006681977.1">
    <property type="nucleotide sequence ID" value="NZ_CAFB01000028.1"/>
</dbReference>
<evidence type="ECO:0000313" key="2">
    <source>
        <dbReference type="Proteomes" id="UP000054051"/>
    </source>
</evidence>
<proteinExistence type="predicted"/>
<protein>
    <recommendedName>
        <fullName evidence="3">BrnA antitoxin family protein</fullName>
    </recommendedName>
</protein>
<sequence length="94" mass="10680">MKKPNPEMIDDENPEWTEEDFARARPAYEVLPPSLLKKLGVRGPQKRPTKIALSLRLSPSVVNAFRETGNGWQTRMDAALADWLKTHAPEELRA</sequence>
<dbReference type="STRING" id="1070319.CAGGBEG34_120007"/>
<keyword evidence="2" id="KW-1185">Reference proteome</keyword>
<evidence type="ECO:0000313" key="1">
    <source>
        <dbReference type="EMBL" id="CCD28684.1"/>
    </source>
</evidence>
<gene>
    <name evidence="1" type="ORF">CAGGBEG34_120007</name>
</gene>
<dbReference type="AlphaFoldDB" id="G2J7D9"/>
<dbReference type="eggNOG" id="COG3514">
    <property type="taxonomic scope" value="Bacteria"/>
</dbReference>
<comment type="caution">
    <text evidence="1">The sequence shown here is derived from an EMBL/GenBank/DDBJ whole genome shotgun (WGS) entry which is preliminary data.</text>
</comment>
<dbReference type="OrthoDB" id="9796641at2"/>